<reference evidence="1 2" key="1">
    <citation type="submission" date="2020-08" db="EMBL/GenBank/DDBJ databases">
        <title>Genomic Encyclopedia of Type Strains, Phase IV (KMG-IV): sequencing the most valuable type-strain genomes for metagenomic binning, comparative biology and taxonomic classification.</title>
        <authorList>
            <person name="Goeker M."/>
        </authorList>
    </citation>
    <scope>NUCLEOTIDE SEQUENCE [LARGE SCALE GENOMIC DNA]</scope>
    <source>
        <strain evidence="1 2">DSM 12252</strain>
    </source>
</reference>
<dbReference type="Pfam" id="PF02585">
    <property type="entry name" value="PIG-L"/>
    <property type="match status" value="1"/>
</dbReference>
<keyword evidence="2" id="KW-1185">Reference proteome</keyword>
<dbReference type="SUPFAM" id="SSF102588">
    <property type="entry name" value="LmbE-like"/>
    <property type="match status" value="1"/>
</dbReference>
<dbReference type="AlphaFoldDB" id="A0A7W7Y9I2"/>
<gene>
    <name evidence="1" type="ORF">HNQ65_001658</name>
</gene>
<evidence type="ECO:0000313" key="2">
    <source>
        <dbReference type="Proteomes" id="UP000590740"/>
    </source>
</evidence>
<dbReference type="RefSeq" id="WP_184339022.1">
    <property type="nucleotide sequence ID" value="NZ_JACHIG010000003.1"/>
</dbReference>
<dbReference type="Gene3D" id="3.40.50.10320">
    <property type="entry name" value="LmbE-like"/>
    <property type="match status" value="1"/>
</dbReference>
<organism evidence="1 2">
    <name type="scientific">Prosthecobacter vanneervenii</name>
    <dbReference type="NCBI Taxonomy" id="48466"/>
    <lineage>
        <taxon>Bacteria</taxon>
        <taxon>Pseudomonadati</taxon>
        <taxon>Verrucomicrobiota</taxon>
        <taxon>Verrucomicrobiia</taxon>
        <taxon>Verrucomicrobiales</taxon>
        <taxon>Verrucomicrobiaceae</taxon>
        <taxon>Prosthecobacter</taxon>
    </lineage>
</organism>
<comment type="caution">
    <text evidence="1">The sequence shown here is derived from an EMBL/GenBank/DDBJ whole genome shotgun (WGS) entry which is preliminary data.</text>
</comment>
<accession>A0A7W7Y9I2</accession>
<evidence type="ECO:0000313" key="1">
    <source>
        <dbReference type="EMBL" id="MBB5032081.1"/>
    </source>
</evidence>
<dbReference type="InterPro" id="IPR024078">
    <property type="entry name" value="LmbE-like_dom_sf"/>
</dbReference>
<sequence length="229" mass="25582">MTRTILAIGAHYDDCPFGIPGTLLRAVQKHQRVVILSLIGDYTNWPPVKGREQGLLELSKQLAAERGIEMRFLGYKSLGFEPTLETKRAVAEVVAEVKPDTAFMLWPRDRHPDHEAASAICHAALYQPARLLGRDDVKSPSKVFWYDNGPGHTIGFEPDTFVDVTAEWPAASEWLGRLMAYVRKEDYDPAKADAAMETKSVLSRYRGLTCGARYAEAFKSVKPVVNAEF</sequence>
<protein>
    <submittedName>
        <fullName evidence="1">LmbE family N-acetylglucosaminyl deacetylase</fullName>
    </submittedName>
</protein>
<dbReference type="EMBL" id="JACHIG010000003">
    <property type="protein sequence ID" value="MBB5032081.1"/>
    <property type="molecule type" value="Genomic_DNA"/>
</dbReference>
<name>A0A7W7Y9I2_9BACT</name>
<proteinExistence type="predicted"/>
<dbReference type="InterPro" id="IPR003737">
    <property type="entry name" value="GlcNAc_PI_deacetylase-related"/>
</dbReference>
<dbReference type="Proteomes" id="UP000590740">
    <property type="component" value="Unassembled WGS sequence"/>
</dbReference>